<evidence type="ECO:0000313" key="2">
    <source>
        <dbReference type="EMBL" id="RKM93321.1"/>
    </source>
</evidence>
<evidence type="ECO:0000313" key="3">
    <source>
        <dbReference type="Proteomes" id="UP000028058"/>
    </source>
</evidence>
<protein>
    <submittedName>
        <fullName evidence="2">Uncharacterized protein</fullName>
    </submittedName>
</protein>
<reference evidence="2 3" key="1">
    <citation type="journal article" date="2014" name="Genome Announc.">
        <title>Draft Genome Sequence of Streptomyces fradiae ATCC 19609, a Strain Highly Sensitive to Antibiotics.</title>
        <authorList>
            <person name="Bekker O.B."/>
            <person name="Klimina K.M."/>
            <person name="Vatlin A.A."/>
            <person name="Zakharevich N.V."/>
            <person name="Kasianov A.S."/>
            <person name="Danilenko V.N."/>
        </authorList>
    </citation>
    <scope>NUCLEOTIDE SEQUENCE [LARGE SCALE GENOMIC DNA]</scope>
    <source>
        <strain evidence="2 3">ATCC 19609</strain>
    </source>
</reference>
<proteinExistence type="predicted"/>
<organism evidence="2 3">
    <name type="scientific">Streptomyces xinghaiensis</name>
    <dbReference type="NCBI Taxonomy" id="1038928"/>
    <lineage>
        <taxon>Bacteria</taxon>
        <taxon>Bacillati</taxon>
        <taxon>Actinomycetota</taxon>
        <taxon>Actinomycetes</taxon>
        <taxon>Kitasatosporales</taxon>
        <taxon>Streptomycetaceae</taxon>
        <taxon>Streptomyces</taxon>
    </lineage>
</organism>
<feature type="region of interest" description="Disordered" evidence="1">
    <location>
        <begin position="1"/>
        <end position="61"/>
    </location>
</feature>
<feature type="compositionally biased region" description="Low complexity" evidence="1">
    <location>
        <begin position="29"/>
        <end position="51"/>
    </location>
</feature>
<gene>
    <name evidence="2" type="ORF">SFRA_022840</name>
</gene>
<dbReference type="AlphaFoldDB" id="A0A3M8EYL5"/>
<accession>A0A3M8EYL5</accession>
<comment type="caution">
    <text evidence="2">The sequence shown here is derived from an EMBL/GenBank/DDBJ whole genome shotgun (WGS) entry which is preliminary data.</text>
</comment>
<sequence>MTPGRGTDGRDRPAAAEQGTAGLPGPRCAARGGAAARTVTGARAGVRAATGPDAETTAGSR</sequence>
<name>A0A3M8EYL5_9ACTN</name>
<dbReference type="EMBL" id="JNAD02000011">
    <property type="protein sequence ID" value="RKM93321.1"/>
    <property type="molecule type" value="Genomic_DNA"/>
</dbReference>
<evidence type="ECO:0000256" key="1">
    <source>
        <dbReference type="SAM" id="MobiDB-lite"/>
    </source>
</evidence>
<dbReference type="Proteomes" id="UP000028058">
    <property type="component" value="Unassembled WGS sequence"/>
</dbReference>
<keyword evidence="3" id="KW-1185">Reference proteome</keyword>